<dbReference type="Proteomes" id="UP000235050">
    <property type="component" value="Unassembled WGS sequence"/>
</dbReference>
<organism evidence="1 2">
    <name type="scientific">Bifidobacterium margollesii</name>
    <dbReference type="NCBI Taxonomy" id="2020964"/>
    <lineage>
        <taxon>Bacteria</taxon>
        <taxon>Bacillati</taxon>
        <taxon>Actinomycetota</taxon>
        <taxon>Actinomycetes</taxon>
        <taxon>Bifidobacteriales</taxon>
        <taxon>Bifidobacteriaceae</taxon>
        <taxon>Bifidobacterium</taxon>
    </lineage>
</organism>
<evidence type="ECO:0000313" key="2">
    <source>
        <dbReference type="Proteomes" id="UP000235050"/>
    </source>
</evidence>
<comment type="caution">
    <text evidence="1">The sequence shown here is derived from an EMBL/GenBank/DDBJ whole genome shotgun (WGS) entry which is preliminary data.</text>
</comment>
<dbReference type="RefSeq" id="WP_101618353.1">
    <property type="nucleotide sequence ID" value="NZ_NMWU01000055.1"/>
</dbReference>
<accession>A0A2N5J6W7</accession>
<dbReference type="EMBL" id="NMWU01000055">
    <property type="protein sequence ID" value="PLS29946.1"/>
    <property type="molecule type" value="Genomic_DNA"/>
</dbReference>
<reference evidence="1 2" key="1">
    <citation type="submission" date="2017-07" db="EMBL/GenBank/DDBJ databases">
        <title>Bifidobacterium novel species.</title>
        <authorList>
            <person name="Lugli G.A."/>
            <person name="Milani C."/>
            <person name="Duranti S."/>
            <person name="Mangifesta M."/>
        </authorList>
    </citation>
    <scope>NUCLEOTIDE SEQUENCE [LARGE SCALE GENOMIC DNA]</scope>
    <source>
        <strain evidence="2">Uis1B</strain>
    </source>
</reference>
<gene>
    <name evidence="1" type="ORF">Uis1B_2214</name>
</gene>
<protein>
    <submittedName>
        <fullName evidence="1">Uncharacterized protein</fullName>
    </submittedName>
</protein>
<dbReference type="AlphaFoldDB" id="A0A2N5J6W7"/>
<sequence>MTTITIRRMLDAGLTLHGTPIDIVLDRPQGVEGDRIGSVYEEDLPCVPDWILDAPLILIDARDHGRLRLAIDPAGHNRKENDRR</sequence>
<keyword evidence="2" id="KW-1185">Reference proteome</keyword>
<proteinExistence type="predicted"/>
<name>A0A2N5J6W7_9BIFI</name>
<evidence type="ECO:0000313" key="1">
    <source>
        <dbReference type="EMBL" id="PLS29946.1"/>
    </source>
</evidence>